<feature type="transmembrane region" description="Helical" evidence="7">
    <location>
        <begin position="70"/>
        <end position="88"/>
    </location>
</feature>
<feature type="transmembrane region" description="Helical" evidence="7">
    <location>
        <begin position="278"/>
        <end position="295"/>
    </location>
</feature>
<feature type="transmembrane region" description="Helical" evidence="7">
    <location>
        <begin position="301"/>
        <end position="325"/>
    </location>
</feature>
<feature type="transmembrane region" description="Helical" evidence="7">
    <location>
        <begin position="20"/>
        <end position="50"/>
    </location>
</feature>
<reference evidence="9" key="1">
    <citation type="submission" date="2023-07" db="EMBL/GenBank/DDBJ databases">
        <title>Novel species in the genus Lipingzhangella isolated from Sambhar Salt Lake.</title>
        <authorList>
            <person name="Jiya N."/>
            <person name="Kajale S."/>
            <person name="Sharma A."/>
        </authorList>
    </citation>
    <scope>NUCLEOTIDE SEQUENCE [LARGE SCALE GENOMIC DNA]</scope>
    <source>
        <strain evidence="9">LS1_29</strain>
    </source>
</reference>
<dbReference type="Gene3D" id="1.20.1250.20">
    <property type="entry name" value="MFS general substrate transporter like domains"/>
    <property type="match status" value="1"/>
</dbReference>
<dbReference type="RefSeq" id="WP_310913150.1">
    <property type="nucleotide sequence ID" value="NZ_JAVLVT010000006.1"/>
</dbReference>
<accession>A0ABU2H8I2</accession>
<dbReference type="Proteomes" id="UP001250214">
    <property type="component" value="Unassembled WGS sequence"/>
</dbReference>
<dbReference type="Pfam" id="PF07690">
    <property type="entry name" value="MFS_1"/>
    <property type="match status" value="1"/>
</dbReference>
<keyword evidence="2" id="KW-0813">Transport</keyword>
<evidence type="ECO:0000256" key="4">
    <source>
        <dbReference type="ARBA" id="ARBA00022692"/>
    </source>
</evidence>
<feature type="transmembrane region" description="Helical" evidence="7">
    <location>
        <begin position="211"/>
        <end position="233"/>
    </location>
</feature>
<evidence type="ECO:0000256" key="1">
    <source>
        <dbReference type="ARBA" id="ARBA00004651"/>
    </source>
</evidence>
<dbReference type="InterPro" id="IPR050171">
    <property type="entry name" value="MFS_Transporters"/>
</dbReference>
<evidence type="ECO:0000256" key="5">
    <source>
        <dbReference type="ARBA" id="ARBA00022989"/>
    </source>
</evidence>
<proteinExistence type="predicted"/>
<evidence type="ECO:0000313" key="8">
    <source>
        <dbReference type="EMBL" id="MDS1271604.1"/>
    </source>
</evidence>
<feature type="transmembrane region" description="Helical" evidence="7">
    <location>
        <begin position="245"/>
        <end position="266"/>
    </location>
</feature>
<comment type="caution">
    <text evidence="8">The sequence shown here is derived from an EMBL/GenBank/DDBJ whole genome shotgun (WGS) entry which is preliminary data.</text>
</comment>
<keyword evidence="6 7" id="KW-0472">Membrane</keyword>
<evidence type="ECO:0000256" key="6">
    <source>
        <dbReference type="ARBA" id="ARBA00023136"/>
    </source>
</evidence>
<dbReference type="EMBL" id="JAVLVT010000006">
    <property type="protein sequence ID" value="MDS1271604.1"/>
    <property type="molecule type" value="Genomic_DNA"/>
</dbReference>
<gene>
    <name evidence="8" type="ORF">RIF23_15015</name>
</gene>
<dbReference type="InterPro" id="IPR036259">
    <property type="entry name" value="MFS_trans_sf"/>
</dbReference>
<feature type="transmembrane region" description="Helical" evidence="7">
    <location>
        <begin position="131"/>
        <end position="154"/>
    </location>
</feature>
<evidence type="ECO:0000256" key="7">
    <source>
        <dbReference type="SAM" id="Phobius"/>
    </source>
</evidence>
<comment type="subcellular location">
    <subcellularLocation>
        <location evidence="1">Cell membrane</location>
        <topology evidence="1">Multi-pass membrane protein</topology>
    </subcellularLocation>
</comment>
<organism evidence="8 9">
    <name type="scientific">Lipingzhangella rawalii</name>
    <dbReference type="NCBI Taxonomy" id="2055835"/>
    <lineage>
        <taxon>Bacteria</taxon>
        <taxon>Bacillati</taxon>
        <taxon>Actinomycetota</taxon>
        <taxon>Actinomycetes</taxon>
        <taxon>Streptosporangiales</taxon>
        <taxon>Nocardiopsidaceae</taxon>
        <taxon>Lipingzhangella</taxon>
    </lineage>
</organism>
<keyword evidence="9" id="KW-1185">Reference proteome</keyword>
<feature type="transmembrane region" description="Helical" evidence="7">
    <location>
        <begin position="370"/>
        <end position="389"/>
    </location>
</feature>
<sequence>MLDVRRGVPGPTLGNYLLSHLGFFTVAPVLAIVLTDILTPLMVGCTLMLFNLAMRSGSLFLTPVISRLPFRVSTGFGLVLAGCAFVLAPHLAGWALVATLTAAGLGVSINGSAIKLFVATHIPENERRQKMFSGIQIAVNCAAAIGPFVGNLLLDRGAEAVFLVTGLAYFVAALSSILILPARGESAEPARSPLRWHVIREGLSRPYAKRAVLLATLGAALYAQLFSSFPVIAAMATEDPLLRGGLFFLNAAIVVVLQIPVTKGSLALITRGWSPMRVMALGVLVLASSLLVLGISPTAVLVLYLVVFVFSLGEAIYIPSVDTAFLDLSTEVSPLELINLRQISNGVGESLGSFIGASAAAAFIAQSPHLLMVAAVVAAIFPLVLVTGIRTTSEKRVA</sequence>
<dbReference type="PANTHER" id="PTHR23517:SF2">
    <property type="entry name" value="MULTIDRUG RESISTANCE PROTEIN MDTH"/>
    <property type="match status" value="1"/>
</dbReference>
<keyword evidence="3" id="KW-1003">Cell membrane</keyword>
<name>A0ABU2H8I2_9ACTN</name>
<feature type="transmembrane region" description="Helical" evidence="7">
    <location>
        <begin position="160"/>
        <end position="182"/>
    </location>
</feature>
<dbReference type="PANTHER" id="PTHR23517">
    <property type="entry name" value="RESISTANCE PROTEIN MDTM, PUTATIVE-RELATED-RELATED"/>
    <property type="match status" value="1"/>
</dbReference>
<dbReference type="SUPFAM" id="SSF103473">
    <property type="entry name" value="MFS general substrate transporter"/>
    <property type="match status" value="1"/>
</dbReference>
<evidence type="ECO:0000256" key="3">
    <source>
        <dbReference type="ARBA" id="ARBA00022475"/>
    </source>
</evidence>
<protein>
    <submittedName>
        <fullName evidence="8">MFS transporter</fullName>
    </submittedName>
</protein>
<evidence type="ECO:0000256" key="2">
    <source>
        <dbReference type="ARBA" id="ARBA00022448"/>
    </source>
</evidence>
<keyword evidence="4 7" id="KW-0812">Transmembrane</keyword>
<evidence type="ECO:0000313" key="9">
    <source>
        <dbReference type="Proteomes" id="UP001250214"/>
    </source>
</evidence>
<keyword evidence="5 7" id="KW-1133">Transmembrane helix</keyword>
<dbReference type="InterPro" id="IPR011701">
    <property type="entry name" value="MFS"/>
</dbReference>